<keyword evidence="11" id="KW-1185">Reference proteome</keyword>
<evidence type="ECO:0000313" key="10">
    <source>
        <dbReference type="EMBL" id="MBM7557053.1"/>
    </source>
</evidence>
<evidence type="ECO:0000256" key="3">
    <source>
        <dbReference type="ARBA" id="ARBA00022741"/>
    </source>
</evidence>
<accession>A0A938XPJ0</accession>
<evidence type="ECO:0000256" key="7">
    <source>
        <dbReference type="PIRNR" id="PIRNR000535"/>
    </source>
</evidence>
<dbReference type="PIRSF" id="PIRSF000535">
    <property type="entry name" value="1PFK/6PFK/LacC"/>
    <property type="match status" value="1"/>
</dbReference>
<evidence type="ECO:0000256" key="1">
    <source>
        <dbReference type="ARBA" id="ARBA00005380"/>
    </source>
</evidence>
<name>A0A938XPJ0_9FIRM</name>
<dbReference type="InterPro" id="IPR022463">
    <property type="entry name" value="1-PFruKinase"/>
</dbReference>
<dbReference type="InterPro" id="IPR011611">
    <property type="entry name" value="PfkB_dom"/>
</dbReference>
<keyword evidence="5 7" id="KW-0067">ATP-binding</keyword>
<dbReference type="FunFam" id="3.40.1190.20:FF:000001">
    <property type="entry name" value="Phosphofructokinase"/>
    <property type="match status" value="1"/>
</dbReference>
<dbReference type="InterPro" id="IPR002173">
    <property type="entry name" value="Carboh/pur_kinase_PfkB_CS"/>
</dbReference>
<dbReference type="Proteomes" id="UP000774000">
    <property type="component" value="Unassembled WGS sequence"/>
</dbReference>
<evidence type="ECO:0000256" key="8">
    <source>
        <dbReference type="RuleBase" id="RU369061"/>
    </source>
</evidence>
<keyword evidence="3 7" id="KW-0547">Nucleotide-binding</keyword>
<dbReference type="GO" id="GO:0005829">
    <property type="term" value="C:cytosol"/>
    <property type="evidence" value="ECO:0007669"/>
    <property type="project" value="TreeGrafter"/>
</dbReference>
<comment type="catalytic activity">
    <reaction evidence="6 8">
        <text>beta-D-fructose 1-phosphate + ATP = beta-D-fructose 1,6-bisphosphate + ADP + H(+)</text>
        <dbReference type="Rhea" id="RHEA:14213"/>
        <dbReference type="ChEBI" id="CHEBI:15378"/>
        <dbReference type="ChEBI" id="CHEBI:30616"/>
        <dbReference type="ChEBI" id="CHEBI:32966"/>
        <dbReference type="ChEBI" id="CHEBI:138881"/>
        <dbReference type="ChEBI" id="CHEBI:456216"/>
        <dbReference type="EC" id="2.7.1.56"/>
    </reaction>
</comment>
<dbReference type="AlphaFoldDB" id="A0A938XPJ0"/>
<dbReference type="Gene3D" id="3.40.1190.20">
    <property type="match status" value="1"/>
</dbReference>
<dbReference type="NCBIfam" id="TIGR03828">
    <property type="entry name" value="pfkB"/>
    <property type="match status" value="1"/>
</dbReference>
<dbReference type="NCBIfam" id="TIGR03168">
    <property type="entry name" value="1-PFK"/>
    <property type="match status" value="1"/>
</dbReference>
<dbReference type="InterPro" id="IPR017583">
    <property type="entry name" value="Tagatose/fructose_Pkinase"/>
</dbReference>
<evidence type="ECO:0000256" key="4">
    <source>
        <dbReference type="ARBA" id="ARBA00022777"/>
    </source>
</evidence>
<dbReference type="Pfam" id="PF00294">
    <property type="entry name" value="PfkB"/>
    <property type="match status" value="1"/>
</dbReference>
<evidence type="ECO:0000256" key="6">
    <source>
        <dbReference type="ARBA" id="ARBA00047745"/>
    </source>
</evidence>
<comment type="pathway">
    <text evidence="7">Carbohydrate metabolism; D-tagatose 6-phosphate degradation; D-glyceraldehyde 3-phosphate and glycerone phosphate from D-tagatose 6-phosphate: step 1/2.</text>
</comment>
<sequence length="309" mass="32988">MIITLTLNPAVDKTIYLDDFTKGTVNRVQEVRKDAGGKGINVSKVVAKLGGQTTALGFLGGAPGEFISTAISDFNIKQDFVHLDDETRTNMKIVDKSNREETEVNEPGARVNAQQLAKLESKVLKIATAEDSVVLTGSLPPGVPDDIYADLINKLQAKDIKVFLDASGTALEEGIKANPYLIKPNISELETLVDQELATVEDMIAAAEKLQEQGIEIVVISRGGEGSLVVSKEGNFKVIPPDVEPNSTIGAGDTLVGALALKLEKEASLKEALQYATAASANSVTQAGTQLCKLDEVEELLEEIEITEL</sequence>
<dbReference type="GO" id="GO:0008662">
    <property type="term" value="F:1-phosphofructokinase activity"/>
    <property type="evidence" value="ECO:0007669"/>
    <property type="project" value="UniProtKB-UniRule"/>
</dbReference>
<comment type="similarity">
    <text evidence="7">Belongs to the carbohydrate kinase PfkB family. LacC subfamily.</text>
</comment>
<comment type="function">
    <text evidence="8">Catalyzes the ATP-dependent phosphorylation of fructose-l-phosphate to fructose-l,6-bisphosphate.</text>
</comment>
<dbReference type="InterPro" id="IPR029056">
    <property type="entry name" value="Ribokinase-like"/>
</dbReference>
<comment type="caution">
    <text evidence="10">The sequence shown here is derived from an EMBL/GenBank/DDBJ whole genome shotgun (WGS) entry which is preliminary data.</text>
</comment>
<dbReference type="PROSITE" id="PS00583">
    <property type="entry name" value="PFKB_KINASES_1"/>
    <property type="match status" value="1"/>
</dbReference>
<feature type="domain" description="Carbohydrate kinase PfkB" evidence="9">
    <location>
        <begin position="6"/>
        <end position="292"/>
    </location>
</feature>
<organism evidence="10 11">
    <name type="scientific">Halanaerobacter jeridensis</name>
    <dbReference type="NCBI Taxonomy" id="706427"/>
    <lineage>
        <taxon>Bacteria</taxon>
        <taxon>Bacillati</taxon>
        <taxon>Bacillota</taxon>
        <taxon>Clostridia</taxon>
        <taxon>Halanaerobiales</taxon>
        <taxon>Halobacteroidaceae</taxon>
        <taxon>Halanaerobacter</taxon>
    </lineage>
</organism>
<dbReference type="GO" id="GO:0009024">
    <property type="term" value="F:tagatose-6-phosphate kinase activity"/>
    <property type="evidence" value="ECO:0007669"/>
    <property type="project" value="UniProtKB-EC"/>
</dbReference>
<dbReference type="SUPFAM" id="SSF53613">
    <property type="entry name" value="Ribokinase-like"/>
    <property type="match status" value="1"/>
</dbReference>
<dbReference type="EC" id="2.7.1.144" evidence="7"/>
<evidence type="ECO:0000259" key="9">
    <source>
        <dbReference type="Pfam" id="PF00294"/>
    </source>
</evidence>
<keyword evidence="4 8" id="KW-0418">Kinase</keyword>
<comment type="catalytic activity">
    <reaction evidence="7">
        <text>D-tagatofuranose 6-phosphate + ATP = D-tagatofuranose 1,6-bisphosphate + ADP + H(+)</text>
        <dbReference type="Rhea" id="RHEA:12420"/>
        <dbReference type="ChEBI" id="CHEBI:15378"/>
        <dbReference type="ChEBI" id="CHEBI:30616"/>
        <dbReference type="ChEBI" id="CHEBI:58694"/>
        <dbReference type="ChEBI" id="CHEBI:58695"/>
        <dbReference type="ChEBI" id="CHEBI:456216"/>
        <dbReference type="EC" id="2.7.1.144"/>
    </reaction>
</comment>
<dbReference type="GO" id="GO:0005988">
    <property type="term" value="P:lactose metabolic process"/>
    <property type="evidence" value="ECO:0007669"/>
    <property type="project" value="UniProtKB-KW"/>
</dbReference>
<dbReference type="GO" id="GO:0005524">
    <property type="term" value="F:ATP binding"/>
    <property type="evidence" value="ECO:0007669"/>
    <property type="project" value="UniProtKB-UniRule"/>
</dbReference>
<dbReference type="PANTHER" id="PTHR46566">
    <property type="entry name" value="1-PHOSPHOFRUCTOKINASE-RELATED"/>
    <property type="match status" value="1"/>
</dbReference>
<dbReference type="CDD" id="cd01164">
    <property type="entry name" value="FruK_PfkB_like"/>
    <property type="match status" value="1"/>
</dbReference>
<evidence type="ECO:0000256" key="5">
    <source>
        <dbReference type="ARBA" id="ARBA00022840"/>
    </source>
</evidence>
<evidence type="ECO:0000313" key="11">
    <source>
        <dbReference type="Proteomes" id="UP000774000"/>
    </source>
</evidence>
<dbReference type="EMBL" id="JAFBDQ010000009">
    <property type="protein sequence ID" value="MBM7557053.1"/>
    <property type="molecule type" value="Genomic_DNA"/>
</dbReference>
<evidence type="ECO:0000256" key="2">
    <source>
        <dbReference type="ARBA" id="ARBA00022679"/>
    </source>
</evidence>
<dbReference type="PANTHER" id="PTHR46566:SF2">
    <property type="entry name" value="ATP-DEPENDENT 6-PHOSPHOFRUCTOKINASE ISOZYME 2"/>
    <property type="match status" value="1"/>
</dbReference>
<keyword evidence="7" id="KW-0423">Lactose metabolism</keyword>
<comment type="similarity">
    <text evidence="1">Belongs to the carbohydrate kinase pfkB family.</text>
</comment>
<dbReference type="PROSITE" id="PS00584">
    <property type="entry name" value="PFKB_KINASES_2"/>
    <property type="match status" value="1"/>
</dbReference>
<dbReference type="RefSeq" id="WP_204701822.1">
    <property type="nucleotide sequence ID" value="NZ_JAFBDQ010000009.1"/>
</dbReference>
<keyword evidence="2 7" id="KW-0808">Transferase</keyword>
<dbReference type="GO" id="GO:0016052">
    <property type="term" value="P:carbohydrate catabolic process"/>
    <property type="evidence" value="ECO:0007669"/>
    <property type="project" value="UniProtKB-ARBA"/>
</dbReference>
<protein>
    <recommendedName>
        <fullName evidence="7">Tagatose-6-phosphate kinase</fullName>
        <ecNumber evidence="7">2.7.1.144</ecNumber>
    </recommendedName>
</protein>
<gene>
    <name evidence="10" type="ORF">JOC47_001907</name>
</gene>
<dbReference type="GO" id="GO:0044281">
    <property type="term" value="P:small molecule metabolic process"/>
    <property type="evidence" value="ECO:0007669"/>
    <property type="project" value="UniProtKB-ARBA"/>
</dbReference>
<proteinExistence type="inferred from homology"/>
<reference evidence="10" key="1">
    <citation type="submission" date="2021-01" db="EMBL/GenBank/DDBJ databases">
        <title>Genomic Encyclopedia of Type Strains, Phase IV (KMG-IV): sequencing the most valuable type-strain genomes for metagenomic binning, comparative biology and taxonomic classification.</title>
        <authorList>
            <person name="Goeker M."/>
        </authorList>
    </citation>
    <scope>NUCLEOTIDE SEQUENCE</scope>
    <source>
        <strain evidence="10">DSM 23230</strain>
    </source>
</reference>